<reference evidence="1 2" key="1">
    <citation type="submission" date="2018-07" db="EMBL/GenBank/DDBJ databases">
        <title>Genomic Encyclopedia of Type Strains, Phase III (KMG-III): the genomes of soil and plant-associated and newly described type strains.</title>
        <authorList>
            <person name="Whitman W."/>
        </authorList>
    </citation>
    <scope>NUCLEOTIDE SEQUENCE [LARGE SCALE GENOMIC DNA]</scope>
    <source>
        <strain evidence="1 2">CECT 8333</strain>
    </source>
</reference>
<gene>
    <name evidence="1" type="ORF">DFP94_101567</name>
</gene>
<dbReference type="AlphaFoldDB" id="A0A369BR90"/>
<sequence length="359" mass="41547">MDHKYHVQREVTTYYRHIPHVPEHFTVNPLLLSGMSEKDFVMSFRQFTGIMGRMYRDMELRPEAYGVMIVDINLVNENKEDGNLAKASWRSVKRLGDVIAAIGKLGESAVCGLKITVADFKTALKKVNKVHLILSRLMDFGFTIGGFDGDKIAKHAESIVITFPDNPLLMTVIKAYALTDSFQGNDPHEFYYFDYKRVAERAKLPEYCTVRDLAALLDENNGELLLALNSYFADQIKLAAHYKDDTIEYYLKNKRVARYIIDFHTLEVQVILKLKNMDNYLDLVQSLPPGLRCYFERDGCHYCGFQNATVDWCKFRLSWTLDGRRRNACSFESFNFNQPRSEDAEPMMKLMMREYQIPG</sequence>
<dbReference type="Proteomes" id="UP000253090">
    <property type="component" value="Unassembled WGS sequence"/>
</dbReference>
<dbReference type="EMBL" id="QPJW01000001">
    <property type="protein sequence ID" value="RCX22977.1"/>
    <property type="molecule type" value="Genomic_DNA"/>
</dbReference>
<protein>
    <submittedName>
        <fullName evidence="1">Uncharacterized protein</fullName>
    </submittedName>
</protein>
<name>A0A369BR90_9BACL</name>
<dbReference type="RefSeq" id="WP_114494907.1">
    <property type="nucleotide sequence ID" value="NZ_QPJW01000001.1"/>
</dbReference>
<proteinExistence type="predicted"/>
<evidence type="ECO:0000313" key="2">
    <source>
        <dbReference type="Proteomes" id="UP000253090"/>
    </source>
</evidence>
<evidence type="ECO:0000313" key="1">
    <source>
        <dbReference type="EMBL" id="RCX22977.1"/>
    </source>
</evidence>
<dbReference type="OrthoDB" id="2678013at2"/>
<comment type="caution">
    <text evidence="1">The sequence shown here is derived from an EMBL/GenBank/DDBJ whole genome shotgun (WGS) entry which is preliminary data.</text>
</comment>
<accession>A0A369BR90</accession>
<organism evidence="1 2">
    <name type="scientific">Fontibacillus phaseoli</name>
    <dbReference type="NCBI Taxonomy" id="1416533"/>
    <lineage>
        <taxon>Bacteria</taxon>
        <taxon>Bacillati</taxon>
        <taxon>Bacillota</taxon>
        <taxon>Bacilli</taxon>
        <taxon>Bacillales</taxon>
        <taxon>Paenibacillaceae</taxon>
        <taxon>Fontibacillus</taxon>
    </lineage>
</organism>
<keyword evidence="2" id="KW-1185">Reference proteome</keyword>